<sequence>MSFLVETRIVTADEDGMRLDRWFKTHFPDLAFGHLQKLLRSGQVRVDGGRAKTNDRLAKDQSIRVPPLPKSEQGASNPHIATKRSVQAEKDAEFIRSLILHEDKDVLVINKPHGLAVQGGSGTERHVDGMLAALAGPDGEKPRLVHRLDRDTSGVLVLAKTRKAASELGAIFRTRSARKIYWALVKGVPSPKQGRISLFLSKQLGMDGEKVRVMKHGDEEAVHSITYYSLVDRAANSVSWLSLKPVTGRTHQLRAHTAHIGHPIIGDPKYGEAMENIPEELPKKLHLHARRITLPHPRGGTLDVTAPLPPHMRQSFDILGFDSSAYDPIVDAPED</sequence>
<dbReference type="InterPro" id="IPR036986">
    <property type="entry name" value="S4_RNA-bd_sf"/>
</dbReference>
<dbReference type="InterPro" id="IPR006145">
    <property type="entry name" value="PsdUridine_synth_RsuA/RluA"/>
</dbReference>
<dbReference type="PANTHER" id="PTHR21600">
    <property type="entry name" value="MITOCHONDRIAL RNA PSEUDOURIDINE SYNTHASE"/>
    <property type="match status" value="1"/>
</dbReference>
<dbReference type="EC" id="5.4.99.-" evidence="5"/>
<feature type="domain" description="Pseudouridine synthase RsuA/RluA-like" evidence="7">
    <location>
        <begin position="105"/>
        <end position="259"/>
    </location>
</feature>
<protein>
    <recommendedName>
        <fullName evidence="5">Pseudouridine synthase</fullName>
        <ecNumber evidence="5">5.4.99.-</ecNumber>
    </recommendedName>
</protein>
<evidence type="ECO:0000256" key="4">
    <source>
        <dbReference type="PROSITE-ProRule" id="PRU00182"/>
    </source>
</evidence>
<evidence type="ECO:0000256" key="6">
    <source>
        <dbReference type="SAM" id="MobiDB-lite"/>
    </source>
</evidence>
<dbReference type="EMBL" id="BSPC01000096">
    <property type="protein sequence ID" value="GLS24241.1"/>
    <property type="molecule type" value="Genomic_DNA"/>
</dbReference>
<evidence type="ECO:0000256" key="3">
    <source>
        <dbReference type="ARBA" id="ARBA00036882"/>
    </source>
</evidence>
<dbReference type="CDD" id="cd02869">
    <property type="entry name" value="PseudoU_synth_RluA_like"/>
    <property type="match status" value="1"/>
</dbReference>
<keyword evidence="2 5" id="KW-0413">Isomerase</keyword>
<feature type="compositionally biased region" description="Basic and acidic residues" evidence="6">
    <location>
        <begin position="49"/>
        <end position="62"/>
    </location>
</feature>
<dbReference type="InterPro" id="IPR050188">
    <property type="entry name" value="RluA_PseudoU_synthase"/>
</dbReference>
<dbReference type="Gene3D" id="3.10.290.10">
    <property type="entry name" value="RNA-binding S4 domain"/>
    <property type="match status" value="1"/>
</dbReference>
<evidence type="ECO:0000256" key="1">
    <source>
        <dbReference type="ARBA" id="ARBA00010876"/>
    </source>
</evidence>
<dbReference type="Proteomes" id="UP001156882">
    <property type="component" value="Unassembled WGS sequence"/>
</dbReference>
<dbReference type="PROSITE" id="PS01129">
    <property type="entry name" value="PSI_RLU"/>
    <property type="match status" value="1"/>
</dbReference>
<dbReference type="SUPFAM" id="SSF55174">
    <property type="entry name" value="Alpha-L RNA-binding motif"/>
    <property type="match status" value="1"/>
</dbReference>
<comment type="catalytic activity">
    <reaction evidence="5">
        <text>a uridine in RNA = a pseudouridine in RNA</text>
        <dbReference type="Rhea" id="RHEA:48348"/>
        <dbReference type="Rhea" id="RHEA-COMP:12068"/>
        <dbReference type="Rhea" id="RHEA-COMP:12069"/>
        <dbReference type="ChEBI" id="CHEBI:65314"/>
        <dbReference type="ChEBI" id="CHEBI:65315"/>
    </reaction>
</comment>
<keyword evidence="4" id="KW-0694">RNA-binding</keyword>
<evidence type="ECO:0000259" key="7">
    <source>
        <dbReference type="Pfam" id="PF00849"/>
    </source>
</evidence>
<proteinExistence type="inferred from homology"/>
<organism evidence="8 9">
    <name type="scientific">Labrys miyagiensis</name>
    <dbReference type="NCBI Taxonomy" id="346912"/>
    <lineage>
        <taxon>Bacteria</taxon>
        <taxon>Pseudomonadati</taxon>
        <taxon>Pseudomonadota</taxon>
        <taxon>Alphaproteobacteria</taxon>
        <taxon>Hyphomicrobiales</taxon>
        <taxon>Xanthobacteraceae</taxon>
        <taxon>Labrys</taxon>
    </lineage>
</organism>
<evidence type="ECO:0000313" key="8">
    <source>
        <dbReference type="EMBL" id="GLS24241.1"/>
    </source>
</evidence>
<dbReference type="SUPFAM" id="SSF55120">
    <property type="entry name" value="Pseudouridine synthase"/>
    <property type="match status" value="1"/>
</dbReference>
<comment type="similarity">
    <text evidence="1 5">Belongs to the pseudouridine synthase RluA family.</text>
</comment>
<gene>
    <name evidence="8" type="ORF">GCM10007874_72620</name>
</gene>
<dbReference type="RefSeq" id="WP_284317156.1">
    <property type="nucleotide sequence ID" value="NZ_BSPC01000096.1"/>
</dbReference>
<evidence type="ECO:0000313" key="9">
    <source>
        <dbReference type="Proteomes" id="UP001156882"/>
    </source>
</evidence>
<name>A0ABQ6CV64_9HYPH</name>
<dbReference type="Pfam" id="PF00849">
    <property type="entry name" value="PseudoU_synth_2"/>
    <property type="match status" value="1"/>
</dbReference>
<evidence type="ECO:0000256" key="5">
    <source>
        <dbReference type="RuleBase" id="RU362028"/>
    </source>
</evidence>
<dbReference type="PANTHER" id="PTHR21600:SF44">
    <property type="entry name" value="RIBOSOMAL LARGE SUBUNIT PSEUDOURIDINE SYNTHASE D"/>
    <property type="match status" value="1"/>
</dbReference>
<accession>A0ABQ6CV64</accession>
<comment type="caution">
    <text evidence="8">The sequence shown here is derived from an EMBL/GenBank/DDBJ whole genome shotgun (WGS) entry which is preliminary data.</text>
</comment>
<dbReference type="InterPro" id="IPR006224">
    <property type="entry name" value="PsdUridine_synth_RluA-like_CS"/>
</dbReference>
<dbReference type="Gene3D" id="3.30.2350.10">
    <property type="entry name" value="Pseudouridine synthase"/>
    <property type="match status" value="1"/>
</dbReference>
<feature type="region of interest" description="Disordered" evidence="6">
    <location>
        <begin position="49"/>
        <end position="79"/>
    </location>
</feature>
<dbReference type="PROSITE" id="PS50889">
    <property type="entry name" value="S4"/>
    <property type="match status" value="1"/>
</dbReference>
<comment type="catalytic activity">
    <reaction evidence="3">
        <text>uridine(1911/1915/1917) in 23S rRNA = pseudouridine(1911/1915/1917) in 23S rRNA</text>
        <dbReference type="Rhea" id="RHEA:42524"/>
        <dbReference type="Rhea" id="RHEA-COMP:10097"/>
        <dbReference type="Rhea" id="RHEA-COMP:10098"/>
        <dbReference type="ChEBI" id="CHEBI:65314"/>
        <dbReference type="ChEBI" id="CHEBI:65315"/>
        <dbReference type="EC" id="5.4.99.23"/>
    </reaction>
</comment>
<keyword evidence="9" id="KW-1185">Reference proteome</keyword>
<dbReference type="NCBIfam" id="TIGR00005">
    <property type="entry name" value="rluA_subfam"/>
    <property type="match status" value="1"/>
</dbReference>
<dbReference type="InterPro" id="IPR020103">
    <property type="entry name" value="PsdUridine_synth_cat_dom_sf"/>
</dbReference>
<comment type="function">
    <text evidence="5">Responsible for synthesis of pseudouridine from uracil.</text>
</comment>
<reference evidence="9" key="1">
    <citation type="journal article" date="2019" name="Int. J. Syst. Evol. Microbiol.">
        <title>The Global Catalogue of Microorganisms (GCM) 10K type strain sequencing project: providing services to taxonomists for standard genome sequencing and annotation.</title>
        <authorList>
            <consortium name="The Broad Institute Genomics Platform"/>
            <consortium name="The Broad Institute Genome Sequencing Center for Infectious Disease"/>
            <person name="Wu L."/>
            <person name="Ma J."/>
        </authorList>
    </citation>
    <scope>NUCLEOTIDE SEQUENCE [LARGE SCALE GENOMIC DNA]</scope>
    <source>
        <strain evidence="9">NBRC 101365</strain>
    </source>
</reference>
<evidence type="ECO:0000256" key="2">
    <source>
        <dbReference type="ARBA" id="ARBA00023235"/>
    </source>
</evidence>
<dbReference type="InterPro" id="IPR006225">
    <property type="entry name" value="PsdUridine_synth_RluC/D"/>
</dbReference>